<keyword evidence="4 6" id="KW-1133">Transmembrane helix</keyword>
<evidence type="ECO:0000259" key="7">
    <source>
        <dbReference type="Pfam" id="PF00924"/>
    </source>
</evidence>
<dbReference type="Proteomes" id="UP000018890">
    <property type="component" value="Unassembled WGS sequence"/>
</dbReference>
<dbReference type="EMBL" id="BAUT01000042">
    <property type="protein sequence ID" value="GAE27216.1"/>
    <property type="molecule type" value="Genomic_DNA"/>
</dbReference>
<dbReference type="Gene3D" id="3.30.70.100">
    <property type="match status" value="1"/>
</dbReference>
<accession>W4Q545</accession>
<evidence type="ECO:0000256" key="5">
    <source>
        <dbReference type="ARBA" id="ARBA00023136"/>
    </source>
</evidence>
<evidence type="ECO:0000256" key="2">
    <source>
        <dbReference type="ARBA" id="ARBA00022475"/>
    </source>
</evidence>
<evidence type="ECO:0000256" key="6">
    <source>
        <dbReference type="SAM" id="Phobius"/>
    </source>
</evidence>
<reference evidence="8" key="1">
    <citation type="journal article" date="2014" name="Genome Announc.">
        <title>Draft Genome Sequences of Three Alkaliphilic Bacillus Strains, Bacillus wakoensis JCM 9140T, Bacillus akibai JCM 9157T, and Bacillus hemicellulosilyticus JCM 9152T.</title>
        <authorList>
            <person name="Yuki M."/>
            <person name="Oshima K."/>
            <person name="Suda W."/>
            <person name="Oshida Y."/>
            <person name="Kitamura K."/>
            <person name="Iida T."/>
            <person name="Hattori M."/>
            <person name="Ohkuma M."/>
        </authorList>
    </citation>
    <scope>NUCLEOTIDE SEQUENCE [LARGE SCALE GENOMIC DNA]</scope>
    <source>
        <strain evidence="8">JCM 9140</strain>
    </source>
</reference>
<keyword evidence="3 6" id="KW-0812">Transmembrane</keyword>
<feature type="domain" description="Mechanosensitive ion channel MscS" evidence="7">
    <location>
        <begin position="101"/>
        <end position="157"/>
    </location>
</feature>
<dbReference type="InterPro" id="IPR010920">
    <property type="entry name" value="LSM_dom_sf"/>
</dbReference>
<dbReference type="RefSeq" id="WP_034748074.1">
    <property type="nucleotide sequence ID" value="NZ_BAUT01000042.1"/>
</dbReference>
<organism evidence="8 9">
    <name type="scientific">Halalkalibacter wakoensis JCM 9140</name>
    <dbReference type="NCBI Taxonomy" id="1236970"/>
    <lineage>
        <taxon>Bacteria</taxon>
        <taxon>Bacillati</taxon>
        <taxon>Bacillota</taxon>
        <taxon>Bacilli</taxon>
        <taxon>Bacillales</taxon>
        <taxon>Bacillaceae</taxon>
        <taxon>Halalkalibacter</taxon>
    </lineage>
</organism>
<dbReference type="InterPro" id="IPR023408">
    <property type="entry name" value="MscS_beta-dom_sf"/>
</dbReference>
<dbReference type="OrthoDB" id="9809206at2"/>
<keyword evidence="5 6" id="KW-0472">Membrane</keyword>
<name>W4Q545_9BACI</name>
<comment type="subcellular location">
    <subcellularLocation>
        <location evidence="1">Cell membrane</location>
    </subcellularLocation>
</comment>
<dbReference type="Pfam" id="PF00924">
    <property type="entry name" value="MS_channel_2nd"/>
    <property type="match status" value="1"/>
</dbReference>
<dbReference type="PANTHER" id="PTHR30460">
    <property type="entry name" value="MODERATE CONDUCTANCE MECHANOSENSITIVE CHANNEL YBIO"/>
    <property type="match status" value="1"/>
</dbReference>
<dbReference type="InterPro" id="IPR006685">
    <property type="entry name" value="MscS_channel_2nd"/>
</dbReference>
<feature type="transmembrane region" description="Helical" evidence="6">
    <location>
        <begin position="79"/>
        <end position="101"/>
    </location>
</feature>
<protein>
    <submittedName>
        <fullName evidence="8">Potassium efflux system KefA protein</fullName>
    </submittedName>
</protein>
<dbReference type="GO" id="GO:0008381">
    <property type="term" value="F:mechanosensitive monoatomic ion channel activity"/>
    <property type="evidence" value="ECO:0007669"/>
    <property type="project" value="InterPro"/>
</dbReference>
<feature type="transmembrane region" description="Helical" evidence="6">
    <location>
        <begin position="12"/>
        <end position="34"/>
    </location>
</feature>
<sequence>MFSSFSIDDVSFIGEAILVGIGIILLVILIKRLLRWFFKYFDVTNRNNEKSIEQFFRSALNYGAIAFYVLYLFHPYIDVTSVLMGAGIIAIILGASLQNFVRDAFFGFVRLYEKQMVVGDYVTINGKYRGKIEEVRIRYVSLREWSGQLFLVSHSEIKEIQKLSTEKMTVIEQVVIGYQEDPKRAQRVLVEVCRNMNQEHKEWLQVDDDEPVQPFDFYGVTALHKDYVGVELTLIGCVKAEHYFEACNTLRKKVAEACYEKEIKLGEVTVFYQS</sequence>
<dbReference type="Gene3D" id="2.30.30.60">
    <property type="match status" value="1"/>
</dbReference>
<keyword evidence="9" id="KW-1185">Reference proteome</keyword>
<gene>
    <name evidence="8" type="ORF">JCM9140_3344</name>
</gene>
<evidence type="ECO:0000313" key="9">
    <source>
        <dbReference type="Proteomes" id="UP000018890"/>
    </source>
</evidence>
<feature type="transmembrane region" description="Helical" evidence="6">
    <location>
        <begin position="55"/>
        <end position="73"/>
    </location>
</feature>
<proteinExistence type="predicted"/>
<dbReference type="AlphaFoldDB" id="W4Q545"/>
<evidence type="ECO:0000256" key="1">
    <source>
        <dbReference type="ARBA" id="ARBA00004236"/>
    </source>
</evidence>
<evidence type="ECO:0000256" key="3">
    <source>
        <dbReference type="ARBA" id="ARBA00022692"/>
    </source>
</evidence>
<keyword evidence="2" id="KW-1003">Cell membrane</keyword>
<dbReference type="InterPro" id="IPR045276">
    <property type="entry name" value="YbiO_bact"/>
</dbReference>
<dbReference type="Gene3D" id="1.10.287.1260">
    <property type="match status" value="1"/>
</dbReference>
<comment type="caution">
    <text evidence="8">The sequence shown here is derived from an EMBL/GenBank/DDBJ whole genome shotgun (WGS) entry which is preliminary data.</text>
</comment>
<evidence type="ECO:0000256" key="4">
    <source>
        <dbReference type="ARBA" id="ARBA00022989"/>
    </source>
</evidence>
<evidence type="ECO:0000313" key="8">
    <source>
        <dbReference type="EMBL" id="GAE27216.1"/>
    </source>
</evidence>
<dbReference type="SUPFAM" id="SSF50182">
    <property type="entry name" value="Sm-like ribonucleoproteins"/>
    <property type="match status" value="1"/>
</dbReference>
<dbReference type="PANTHER" id="PTHR30460:SF1">
    <property type="entry name" value="MECHANOSENSITIVE ION CHANNEL"/>
    <property type="match status" value="1"/>
</dbReference>
<dbReference type="GO" id="GO:0005886">
    <property type="term" value="C:plasma membrane"/>
    <property type="evidence" value="ECO:0007669"/>
    <property type="project" value="UniProtKB-SubCell"/>
</dbReference>